<dbReference type="AlphaFoldDB" id="L0KAB9"/>
<protein>
    <submittedName>
        <fullName evidence="1">Uncharacterized protein</fullName>
    </submittedName>
</protein>
<gene>
    <name evidence="1" type="ordered locus">Halha_1344</name>
</gene>
<accession>L0KAB9</accession>
<name>L0KAB9_HALHC</name>
<dbReference type="RefSeq" id="WP_015327011.1">
    <property type="nucleotide sequence ID" value="NC_019978.1"/>
</dbReference>
<dbReference type="KEGG" id="hhl:Halha_1344"/>
<sequence>MTEDEVRDLIKIAKNLKNKKDKRQITAFEEEELKQIYHLLVVDNEPVVNNKDTKTKL</sequence>
<dbReference type="STRING" id="748449.Halha_1344"/>
<reference evidence="2" key="1">
    <citation type="submission" date="2012-02" db="EMBL/GenBank/DDBJ databases">
        <title>The complete genome of Halobacteroides halobius DSM 5150.</title>
        <authorList>
            <person name="Lucas S."/>
            <person name="Copeland A."/>
            <person name="Lapidus A."/>
            <person name="Glavina del Rio T."/>
            <person name="Dalin E."/>
            <person name="Tice H."/>
            <person name="Bruce D."/>
            <person name="Goodwin L."/>
            <person name="Pitluck S."/>
            <person name="Peters L."/>
            <person name="Mikhailova N."/>
            <person name="Gu W."/>
            <person name="Kyrpides N."/>
            <person name="Mavromatis K."/>
            <person name="Ivanova N."/>
            <person name="Brettin T."/>
            <person name="Detter J.C."/>
            <person name="Han C."/>
            <person name="Larimer F."/>
            <person name="Land M."/>
            <person name="Hauser L."/>
            <person name="Markowitz V."/>
            <person name="Cheng J.-F."/>
            <person name="Hugenholtz P."/>
            <person name="Woyke T."/>
            <person name="Wu D."/>
            <person name="Tindall B."/>
            <person name="Pomrenke H."/>
            <person name="Brambilla E."/>
            <person name="Klenk H.-P."/>
            <person name="Eisen J.A."/>
        </authorList>
    </citation>
    <scope>NUCLEOTIDE SEQUENCE [LARGE SCALE GENOMIC DNA]</scope>
    <source>
        <strain evidence="2">ATCC 35273 / DSM 5150 / MD-1</strain>
    </source>
</reference>
<evidence type="ECO:0000313" key="2">
    <source>
        <dbReference type="Proteomes" id="UP000010880"/>
    </source>
</evidence>
<dbReference type="Proteomes" id="UP000010880">
    <property type="component" value="Chromosome"/>
</dbReference>
<dbReference type="EMBL" id="CP003359">
    <property type="protein sequence ID" value="AGB41289.1"/>
    <property type="molecule type" value="Genomic_DNA"/>
</dbReference>
<organism evidence="1 2">
    <name type="scientific">Halobacteroides halobius (strain ATCC 35273 / DSM 5150 / MD-1)</name>
    <dbReference type="NCBI Taxonomy" id="748449"/>
    <lineage>
        <taxon>Bacteria</taxon>
        <taxon>Bacillati</taxon>
        <taxon>Bacillota</taxon>
        <taxon>Clostridia</taxon>
        <taxon>Halanaerobiales</taxon>
        <taxon>Halobacteroidaceae</taxon>
        <taxon>Halobacteroides</taxon>
    </lineage>
</organism>
<dbReference type="HOGENOM" id="CLU_2990405_0_0_9"/>
<keyword evidence="2" id="KW-1185">Reference proteome</keyword>
<proteinExistence type="predicted"/>
<evidence type="ECO:0000313" key="1">
    <source>
        <dbReference type="EMBL" id="AGB41289.1"/>
    </source>
</evidence>